<dbReference type="RefSeq" id="WP_344075340.1">
    <property type="nucleotide sequence ID" value="NZ_BAAALS010000001.1"/>
</dbReference>
<dbReference type="SUPFAM" id="SSF53822">
    <property type="entry name" value="Periplasmic binding protein-like I"/>
    <property type="match status" value="1"/>
</dbReference>
<dbReference type="GO" id="GO:0003677">
    <property type="term" value="F:DNA binding"/>
    <property type="evidence" value="ECO:0007669"/>
    <property type="project" value="UniProtKB-KW"/>
</dbReference>
<proteinExistence type="predicted"/>
<dbReference type="InterPro" id="IPR010982">
    <property type="entry name" value="Lambda_DNA-bd_dom_sf"/>
</dbReference>
<keyword evidence="3" id="KW-0804">Transcription</keyword>
<name>A0ABN2JP42_9ACTN</name>
<dbReference type="CDD" id="cd06267">
    <property type="entry name" value="PBP1_LacI_sugar_binding-like"/>
    <property type="match status" value="1"/>
</dbReference>
<dbReference type="Proteomes" id="UP001500655">
    <property type="component" value="Unassembled WGS sequence"/>
</dbReference>
<dbReference type="InterPro" id="IPR046335">
    <property type="entry name" value="LacI/GalR-like_sensor"/>
</dbReference>
<dbReference type="Pfam" id="PF13377">
    <property type="entry name" value="Peripla_BP_3"/>
    <property type="match status" value="1"/>
</dbReference>
<accession>A0ABN2JP42</accession>
<protein>
    <submittedName>
        <fullName evidence="5">LacI family DNA-binding transcriptional regulator</fullName>
    </submittedName>
</protein>
<dbReference type="PROSITE" id="PS50932">
    <property type="entry name" value="HTH_LACI_2"/>
    <property type="match status" value="1"/>
</dbReference>
<keyword evidence="6" id="KW-1185">Reference proteome</keyword>
<keyword evidence="1" id="KW-0805">Transcription regulation</keyword>
<sequence length="350" mass="37209">MTIADLQYLPRPAGDDDPESDSPTLAHVAALAGVSLATASRVLNNSAGVSMRAREQVRDAVTHLGYVRRRAARATTTKRVRAVAAVVCANNNRLFSDPFYARIISGATEELAGHDVPLMVIPVTDDRLSLIEPSLHSGHYSGVLLVGAHDRHSLTVSLPAAGVPVTMIGRPLHATRASYVDVDNKGGARLAVEHLIRQGRRNIATIAGPPNMAVGADRLAGYKESLARAGLPEMPIAYGDFSQASAVHAMWRLLDQRPGLDAVFVASDIMATGALHALRRAGRRVPDDVAVVGFDDIPLAAHTNPPLTTIRQPIEETGTMAARRLLSIIDGEAEEQDPLLPTTLVARASA</sequence>
<dbReference type="CDD" id="cd01392">
    <property type="entry name" value="HTH_LacI"/>
    <property type="match status" value="1"/>
</dbReference>
<dbReference type="InterPro" id="IPR000843">
    <property type="entry name" value="HTH_LacI"/>
</dbReference>
<evidence type="ECO:0000259" key="4">
    <source>
        <dbReference type="PROSITE" id="PS50932"/>
    </source>
</evidence>
<dbReference type="PANTHER" id="PTHR30146">
    <property type="entry name" value="LACI-RELATED TRANSCRIPTIONAL REPRESSOR"/>
    <property type="match status" value="1"/>
</dbReference>
<dbReference type="PANTHER" id="PTHR30146:SF109">
    <property type="entry name" value="HTH-TYPE TRANSCRIPTIONAL REGULATOR GALS"/>
    <property type="match status" value="1"/>
</dbReference>
<dbReference type="Pfam" id="PF00356">
    <property type="entry name" value="LacI"/>
    <property type="match status" value="1"/>
</dbReference>
<evidence type="ECO:0000256" key="3">
    <source>
        <dbReference type="ARBA" id="ARBA00023163"/>
    </source>
</evidence>
<evidence type="ECO:0000256" key="1">
    <source>
        <dbReference type="ARBA" id="ARBA00023015"/>
    </source>
</evidence>
<dbReference type="SUPFAM" id="SSF47413">
    <property type="entry name" value="lambda repressor-like DNA-binding domains"/>
    <property type="match status" value="1"/>
</dbReference>
<comment type="caution">
    <text evidence="5">The sequence shown here is derived from an EMBL/GenBank/DDBJ whole genome shotgun (WGS) entry which is preliminary data.</text>
</comment>
<organism evidence="5 6">
    <name type="scientific">Luedemannella helvata</name>
    <dbReference type="NCBI Taxonomy" id="349315"/>
    <lineage>
        <taxon>Bacteria</taxon>
        <taxon>Bacillati</taxon>
        <taxon>Actinomycetota</taxon>
        <taxon>Actinomycetes</taxon>
        <taxon>Micromonosporales</taxon>
        <taxon>Micromonosporaceae</taxon>
        <taxon>Luedemannella</taxon>
    </lineage>
</organism>
<dbReference type="Gene3D" id="3.40.50.2300">
    <property type="match status" value="2"/>
</dbReference>
<feature type="domain" description="HTH lacI-type" evidence="4">
    <location>
        <begin position="23"/>
        <end position="77"/>
    </location>
</feature>
<gene>
    <name evidence="5" type="ORF">GCM10009681_00130</name>
</gene>
<evidence type="ECO:0000313" key="6">
    <source>
        <dbReference type="Proteomes" id="UP001500655"/>
    </source>
</evidence>
<dbReference type="InterPro" id="IPR028082">
    <property type="entry name" value="Peripla_BP_I"/>
</dbReference>
<dbReference type="SMART" id="SM00354">
    <property type="entry name" value="HTH_LACI"/>
    <property type="match status" value="1"/>
</dbReference>
<keyword evidence="2 5" id="KW-0238">DNA-binding</keyword>
<dbReference type="EMBL" id="BAAALS010000001">
    <property type="protein sequence ID" value="GAA1733985.1"/>
    <property type="molecule type" value="Genomic_DNA"/>
</dbReference>
<reference evidence="5 6" key="1">
    <citation type="journal article" date="2019" name="Int. J. Syst. Evol. Microbiol.">
        <title>The Global Catalogue of Microorganisms (GCM) 10K type strain sequencing project: providing services to taxonomists for standard genome sequencing and annotation.</title>
        <authorList>
            <consortium name="The Broad Institute Genomics Platform"/>
            <consortium name="The Broad Institute Genome Sequencing Center for Infectious Disease"/>
            <person name="Wu L."/>
            <person name="Ma J."/>
        </authorList>
    </citation>
    <scope>NUCLEOTIDE SEQUENCE [LARGE SCALE GENOMIC DNA]</scope>
    <source>
        <strain evidence="5 6">JCM 13249</strain>
    </source>
</reference>
<dbReference type="Gene3D" id="1.10.260.40">
    <property type="entry name" value="lambda repressor-like DNA-binding domains"/>
    <property type="match status" value="1"/>
</dbReference>
<evidence type="ECO:0000256" key="2">
    <source>
        <dbReference type="ARBA" id="ARBA00023125"/>
    </source>
</evidence>
<evidence type="ECO:0000313" key="5">
    <source>
        <dbReference type="EMBL" id="GAA1733985.1"/>
    </source>
</evidence>